<dbReference type="Pfam" id="PF03358">
    <property type="entry name" value="FMN_red"/>
    <property type="match status" value="1"/>
</dbReference>
<keyword evidence="2" id="KW-0288">FMN</keyword>
<dbReference type="Proteomes" id="UP001321786">
    <property type="component" value="Chromosome"/>
</dbReference>
<organism evidence="4 5">
    <name type="scientific">Helicovermis profundi</name>
    <dbReference type="NCBI Taxonomy" id="3065157"/>
    <lineage>
        <taxon>Bacteria</taxon>
        <taxon>Bacillati</taxon>
        <taxon>Bacillota</taxon>
        <taxon>Clostridia</taxon>
        <taxon>Helicovermis</taxon>
    </lineage>
</organism>
<evidence type="ECO:0000259" key="3">
    <source>
        <dbReference type="Pfam" id="PF03358"/>
    </source>
</evidence>
<dbReference type="InterPro" id="IPR051796">
    <property type="entry name" value="ISF_SsuE-like"/>
</dbReference>
<keyword evidence="5" id="KW-1185">Reference proteome</keyword>
<evidence type="ECO:0000313" key="5">
    <source>
        <dbReference type="Proteomes" id="UP001321786"/>
    </source>
</evidence>
<accession>A0AAU9EDW7</accession>
<protein>
    <submittedName>
        <fullName evidence="4">Flavodoxin family protein</fullName>
    </submittedName>
</protein>
<reference evidence="4 5" key="1">
    <citation type="submission" date="2023-08" db="EMBL/GenBank/DDBJ databases">
        <title>Helicovermis profunda gen. nov., sp. nov., a novel mesophilic, fermentative bacterium within the Bacillota from a deep-sea hydrothermal vent chimney.</title>
        <authorList>
            <person name="Miyazaki U."/>
            <person name="Mizutani D."/>
            <person name="Hashimoto Y."/>
            <person name="Tame A."/>
            <person name="Sawayama S."/>
            <person name="Miyazaki J."/>
            <person name="Takai K."/>
            <person name="Nakagawa S."/>
        </authorList>
    </citation>
    <scope>NUCLEOTIDE SEQUENCE [LARGE SCALE GENOMIC DNA]</scope>
    <source>
        <strain evidence="4 5">S502</strain>
    </source>
</reference>
<sequence>MKIIAIYGGPRLNRNTDQMLKRYLENIDINKNTIERVDLKDLTISMCDACYYCAKNAKCKFNDDMNLIYKKLDEADIVILATPMFFNSVSSLTKVMIDRCQMYWSKKFLLKKQTLKKGKKGILLITTGAKQKDKTIPGVSLVVDLFFKSIDAKFTETILIDNTDNKPFEERTDVIKHVISSAKSIY</sequence>
<dbReference type="KEGG" id="hprf:HLPR_19450"/>
<dbReference type="InterPro" id="IPR005025">
    <property type="entry name" value="FMN_Rdtase-like_dom"/>
</dbReference>
<name>A0AAU9EDW7_9FIRM</name>
<dbReference type="AlphaFoldDB" id="A0AAU9EDW7"/>
<dbReference type="GO" id="GO:0016491">
    <property type="term" value="F:oxidoreductase activity"/>
    <property type="evidence" value="ECO:0007669"/>
    <property type="project" value="InterPro"/>
</dbReference>
<dbReference type="SUPFAM" id="SSF52218">
    <property type="entry name" value="Flavoproteins"/>
    <property type="match status" value="1"/>
</dbReference>
<gene>
    <name evidence="4" type="ORF">HLPR_19450</name>
</gene>
<dbReference type="PANTHER" id="PTHR43278">
    <property type="entry name" value="NAD(P)H-DEPENDENT FMN-CONTAINING OXIDOREDUCTASE YWQN-RELATED"/>
    <property type="match status" value="1"/>
</dbReference>
<dbReference type="RefSeq" id="WP_338535240.1">
    <property type="nucleotide sequence ID" value="NZ_AP028654.1"/>
</dbReference>
<feature type="domain" description="NADPH-dependent FMN reductase-like" evidence="3">
    <location>
        <begin position="1"/>
        <end position="112"/>
    </location>
</feature>
<evidence type="ECO:0000256" key="2">
    <source>
        <dbReference type="ARBA" id="ARBA00022643"/>
    </source>
</evidence>
<evidence type="ECO:0000313" key="4">
    <source>
        <dbReference type="EMBL" id="BEP29614.1"/>
    </source>
</evidence>
<proteinExistence type="predicted"/>
<keyword evidence="1" id="KW-0285">Flavoprotein</keyword>
<evidence type="ECO:0000256" key="1">
    <source>
        <dbReference type="ARBA" id="ARBA00022630"/>
    </source>
</evidence>
<dbReference type="PANTHER" id="PTHR43278:SF2">
    <property type="entry name" value="IRON-SULFUR FLAVOPROTEIN"/>
    <property type="match status" value="1"/>
</dbReference>
<dbReference type="EMBL" id="AP028654">
    <property type="protein sequence ID" value="BEP29614.1"/>
    <property type="molecule type" value="Genomic_DNA"/>
</dbReference>
<dbReference type="InterPro" id="IPR029039">
    <property type="entry name" value="Flavoprotein-like_sf"/>
</dbReference>
<dbReference type="Gene3D" id="3.40.50.360">
    <property type="match status" value="1"/>
</dbReference>